<protein>
    <recommendedName>
        <fullName evidence="4">Lipoprotein</fullName>
    </recommendedName>
</protein>
<accession>A0A0L8AAI9</accession>
<evidence type="ECO:0000256" key="1">
    <source>
        <dbReference type="SAM" id="SignalP"/>
    </source>
</evidence>
<evidence type="ECO:0008006" key="4">
    <source>
        <dbReference type="Google" id="ProtNLM"/>
    </source>
</evidence>
<organism evidence="2 3">
    <name type="scientific">Stenotrophomonas geniculata N1</name>
    <dbReference type="NCBI Taxonomy" id="1167641"/>
    <lineage>
        <taxon>Bacteria</taxon>
        <taxon>Pseudomonadati</taxon>
        <taxon>Pseudomonadota</taxon>
        <taxon>Gammaproteobacteria</taxon>
        <taxon>Lysobacterales</taxon>
        <taxon>Lysobacteraceae</taxon>
        <taxon>Stenotrophomonas</taxon>
    </lineage>
</organism>
<sequence length="398" mass="43000">MYSRTKSASRAFARLLACALCLAVWPMAVQAADKSQQAYWAGFAYTADAAAVQATTPHAHAVLEQRGLIPLNQALAQSLKRRAPAHLQLIDQPVAMLDGTTSATVLAAALDRELVSVEPIGDQYKVLVEVALQALFFDFRERQVIASYPLTLQRIDVQDYRPDNDDIDAIVADLLYGSADTSLSQVLAASLAQAKLPDAAVRRLQVGGVTLSDAVRAKLPDPRWDAPLRATLAHELSKTLSSNTGVGLLPPASGQAIGGAMAARFADGKVYQLKIPEPDYVINLQVDALKNGVIEETPAMKTMLFGAFFTAKVTEPFSGKVYFEQPLRKGATKVVPVTQWQVDQWSASYETLLAGLDAFAGAAAKRADSRGWLDEQKPGGRPLQQQTQALQELIKSCR</sequence>
<evidence type="ECO:0000313" key="3">
    <source>
        <dbReference type="Proteomes" id="UP000036890"/>
    </source>
</evidence>
<comment type="caution">
    <text evidence="2">The sequence shown here is derived from an EMBL/GenBank/DDBJ whole genome shotgun (WGS) entry which is preliminary data.</text>
</comment>
<proteinExistence type="predicted"/>
<dbReference type="AlphaFoldDB" id="A0A0L8AAI9"/>
<feature type="signal peptide" evidence="1">
    <location>
        <begin position="1"/>
        <end position="31"/>
    </location>
</feature>
<evidence type="ECO:0000313" key="2">
    <source>
        <dbReference type="EMBL" id="KOE99397.1"/>
    </source>
</evidence>
<feature type="chain" id="PRO_5005579941" description="Lipoprotein" evidence="1">
    <location>
        <begin position="32"/>
        <end position="398"/>
    </location>
</feature>
<dbReference type="Proteomes" id="UP000036890">
    <property type="component" value="Unassembled WGS sequence"/>
</dbReference>
<keyword evidence="1" id="KW-0732">Signal</keyword>
<dbReference type="RefSeq" id="WP_010484143.1">
    <property type="nucleotide sequence ID" value="NZ_AJLO02000021.1"/>
</dbReference>
<reference evidence="2 3" key="1">
    <citation type="journal article" date="2012" name="J. Bacteriol.">
        <title>Genome sequence of a novel nicotine-degrading strain, Pseudomonas geniculata N1.</title>
        <authorList>
            <person name="Tang H."/>
            <person name="Yu H."/>
            <person name="Tai C."/>
            <person name="Huang K."/>
            <person name="Liu Y."/>
            <person name="Wang L."/>
            <person name="Yao Y."/>
            <person name="Wu G."/>
            <person name="Xu P."/>
        </authorList>
    </citation>
    <scope>NUCLEOTIDE SEQUENCE [LARGE SCALE GENOMIC DNA]</scope>
    <source>
        <strain evidence="2 3">N1</strain>
    </source>
</reference>
<dbReference type="EMBL" id="AJLO02000021">
    <property type="protein sequence ID" value="KOE99397.1"/>
    <property type="molecule type" value="Genomic_DNA"/>
</dbReference>
<name>A0A0L8AAI9_9GAMM</name>
<dbReference type="OrthoDB" id="5441924at2"/>
<gene>
    <name evidence="2" type="ORF">W7K_10155</name>
</gene>